<evidence type="ECO:0000256" key="1">
    <source>
        <dbReference type="SAM" id="MobiDB-lite"/>
    </source>
</evidence>
<gene>
    <name evidence="2" type="ORF">SUZIE_101265</name>
</gene>
<evidence type="ECO:0000313" key="2">
    <source>
        <dbReference type="EMBL" id="MBZ3869103.1"/>
    </source>
</evidence>
<feature type="compositionally biased region" description="Low complexity" evidence="1">
    <location>
        <begin position="1"/>
        <end position="17"/>
    </location>
</feature>
<protein>
    <submittedName>
        <fullName evidence="2">Testis-expressed sequence 38 protein</fullName>
    </submittedName>
</protein>
<dbReference type="AlphaFoldDB" id="A0AA41MC13"/>
<comment type="caution">
    <text evidence="2">The sequence shown here is derived from an EMBL/GenBank/DDBJ whole genome shotgun (WGS) entry which is preliminary data.</text>
</comment>
<dbReference type="EMBL" id="JAATJV010132398">
    <property type="protein sequence ID" value="MBZ3869103.1"/>
    <property type="molecule type" value="Genomic_DNA"/>
</dbReference>
<feature type="region of interest" description="Disordered" evidence="1">
    <location>
        <begin position="1"/>
        <end position="26"/>
    </location>
</feature>
<reference evidence="2" key="1">
    <citation type="submission" date="2020-03" db="EMBL/GenBank/DDBJ databases">
        <title>Studies in the Genomics of Life Span.</title>
        <authorList>
            <person name="Glass D."/>
        </authorList>
    </citation>
    <scope>NUCLEOTIDE SEQUENCE</scope>
    <source>
        <strain evidence="2">SUZIE</strain>
        <tissue evidence="2">Muscle</tissue>
    </source>
</reference>
<dbReference type="Proteomes" id="UP001166674">
    <property type="component" value="Unassembled WGS sequence"/>
</dbReference>
<dbReference type="Pfam" id="PF15834">
    <property type="entry name" value="THEG4"/>
    <property type="match status" value="1"/>
</dbReference>
<evidence type="ECO:0000313" key="3">
    <source>
        <dbReference type="Proteomes" id="UP001166674"/>
    </source>
</evidence>
<name>A0AA41MC13_SCICA</name>
<sequence length="250" mass="27584">MGSLLPSTQSHSTSTSPGMPSAQNPVKSSLGNNGAWAFRRLPLVDRFLGQLIPCRAMGPVTSLNGIDTQMANLGIAGITGGCTIFMHWRKKLRRERCAQQWVKVMNASTFNYSPLLYWINMLKSHGINATIQIGPPTAVTISEMKDQIPDCLRESHTPEARGYGHRGSMHRAETPGAMKAAFVVSGQPVSNQMPQCHTTSPFPIPIFQEIPFAPPLHKMPPMVEHTVSYPLDIYPERNVHYHSLTTLALE</sequence>
<dbReference type="InterPro" id="IPR031677">
    <property type="entry name" value="TEX38"/>
</dbReference>
<dbReference type="PANTHER" id="PTHR37362">
    <property type="entry name" value="TESTIS-EXPRESSED PROTEIN 38"/>
    <property type="match status" value="1"/>
</dbReference>
<organism evidence="2 3">
    <name type="scientific">Sciurus carolinensis</name>
    <name type="common">Eastern gray squirrel</name>
    <dbReference type="NCBI Taxonomy" id="30640"/>
    <lineage>
        <taxon>Eukaryota</taxon>
        <taxon>Metazoa</taxon>
        <taxon>Chordata</taxon>
        <taxon>Craniata</taxon>
        <taxon>Vertebrata</taxon>
        <taxon>Euteleostomi</taxon>
        <taxon>Mammalia</taxon>
        <taxon>Eutheria</taxon>
        <taxon>Euarchontoglires</taxon>
        <taxon>Glires</taxon>
        <taxon>Rodentia</taxon>
        <taxon>Sciuromorpha</taxon>
        <taxon>Sciuridae</taxon>
        <taxon>Sciurinae</taxon>
        <taxon>Sciurini</taxon>
        <taxon>Sciurus</taxon>
    </lineage>
</organism>
<keyword evidence="3" id="KW-1185">Reference proteome</keyword>
<proteinExistence type="predicted"/>
<accession>A0AA41MC13</accession>
<dbReference type="PANTHER" id="PTHR37362:SF1">
    <property type="entry name" value="TESTIS-EXPRESSED PROTEIN 38"/>
    <property type="match status" value="1"/>
</dbReference>